<evidence type="ECO:0000313" key="4">
    <source>
        <dbReference type="Proteomes" id="UP000577697"/>
    </source>
</evidence>
<protein>
    <recommendedName>
        <fullName evidence="5">SH3b domain-containing protein</fullName>
    </recommendedName>
</protein>
<name>A0ABR6H7U3_AMIAI</name>
<feature type="signal peptide" evidence="2">
    <location>
        <begin position="1"/>
        <end position="22"/>
    </location>
</feature>
<evidence type="ECO:0000313" key="3">
    <source>
        <dbReference type="EMBL" id="MBB3706575.1"/>
    </source>
</evidence>
<dbReference type="RefSeq" id="WP_067957202.1">
    <property type="nucleotide sequence ID" value="NZ_CP015005.1"/>
</dbReference>
<reference evidence="3 4" key="1">
    <citation type="submission" date="2020-08" db="EMBL/GenBank/DDBJ databases">
        <title>Genomic Encyclopedia of Type Strains, Phase IV (KMG-IV): sequencing the most valuable type-strain genomes for metagenomic binning, comparative biology and taxonomic classification.</title>
        <authorList>
            <person name="Goeker M."/>
        </authorList>
    </citation>
    <scope>NUCLEOTIDE SEQUENCE [LARGE SCALE GENOMIC DNA]</scope>
    <source>
        <strain evidence="3 4">DSM 10368</strain>
    </source>
</reference>
<feature type="chain" id="PRO_5045125967" description="SH3b domain-containing protein" evidence="2">
    <location>
        <begin position="23"/>
        <end position="529"/>
    </location>
</feature>
<keyword evidence="2" id="KW-0732">Signal</keyword>
<evidence type="ECO:0000256" key="2">
    <source>
        <dbReference type="SAM" id="SignalP"/>
    </source>
</evidence>
<proteinExistence type="predicted"/>
<dbReference type="Proteomes" id="UP000577697">
    <property type="component" value="Unassembled WGS sequence"/>
</dbReference>
<keyword evidence="4" id="KW-1185">Reference proteome</keyword>
<sequence length="529" mass="57772">MLVVRVVCLLAMFVLGAPIARAELKFDPGQTPGGLNYISVSGEFAFSDDLRAFEEAARANRAVAVTFFSPGGNVVKAMEFGRLLRRMGLNTVQPRQSECASACSLAFLGGVIRYAEPGAIGVHKASFSGEMPLSAPDAVSAVQQMTADVIVYMVEMGVDPALLQLSLQYESTDIRYLSMSEMVKFKVVTTGEQSSPTAAVPTMPPSTSVVPTAPTVPATLPTTTPPVGPRPVETAGRKVPVFALAGDKREVAWVYINSCSHPNPMAEELRQRIERQSFSGMRLVPAQIGYFDASGAPECSGVNKMKFYSRLAPSRRNYAYQTAESELTAIVGPVDRNQDPQTITLGRPDDDNYRFDIWLTSLGGGGTQSVQLSLPDPRSGRVRRPQGAAPIKALPEGKSATIANVRNGTPVSILEKKERWYRVRQGDRMGYMHDTWVYVDQYESGPFGERHIQVKSFDNFADAQSYVQASQIPLSAYLATNGWFAVTLNDTYDQQMASKLVKVMKENGTIPDDAYMTYGNTYARKVCCQ</sequence>
<organism evidence="3 4">
    <name type="scientific">Aminobacter aminovorans</name>
    <name type="common">Chelatobacter heintzii</name>
    <dbReference type="NCBI Taxonomy" id="83263"/>
    <lineage>
        <taxon>Bacteria</taxon>
        <taxon>Pseudomonadati</taxon>
        <taxon>Pseudomonadota</taxon>
        <taxon>Alphaproteobacteria</taxon>
        <taxon>Hyphomicrobiales</taxon>
        <taxon>Phyllobacteriaceae</taxon>
        <taxon>Aminobacter</taxon>
    </lineage>
</organism>
<comment type="caution">
    <text evidence="3">The sequence shown here is derived from an EMBL/GenBank/DDBJ whole genome shotgun (WGS) entry which is preliminary data.</text>
</comment>
<dbReference type="InterPro" id="IPR029045">
    <property type="entry name" value="ClpP/crotonase-like_dom_sf"/>
</dbReference>
<dbReference type="SUPFAM" id="SSF52096">
    <property type="entry name" value="ClpP/crotonase"/>
    <property type="match status" value="1"/>
</dbReference>
<dbReference type="Pfam" id="PF06347">
    <property type="entry name" value="SH3_4"/>
    <property type="match status" value="1"/>
</dbReference>
<dbReference type="Gene3D" id="3.90.226.10">
    <property type="entry name" value="2-enoyl-CoA Hydratase, Chain A, domain 1"/>
    <property type="match status" value="1"/>
</dbReference>
<dbReference type="EMBL" id="JACICB010000009">
    <property type="protein sequence ID" value="MBB3706575.1"/>
    <property type="molecule type" value="Genomic_DNA"/>
</dbReference>
<gene>
    <name evidence="3" type="ORF">FHS67_002897</name>
</gene>
<dbReference type="InterPro" id="IPR010466">
    <property type="entry name" value="DUF1058"/>
</dbReference>
<dbReference type="Gene3D" id="2.30.30.40">
    <property type="entry name" value="SH3 Domains"/>
    <property type="match status" value="1"/>
</dbReference>
<feature type="region of interest" description="Disordered" evidence="1">
    <location>
        <begin position="368"/>
        <end position="387"/>
    </location>
</feature>
<evidence type="ECO:0008006" key="5">
    <source>
        <dbReference type="Google" id="ProtNLM"/>
    </source>
</evidence>
<accession>A0ABR6H7U3</accession>
<evidence type="ECO:0000256" key="1">
    <source>
        <dbReference type="SAM" id="MobiDB-lite"/>
    </source>
</evidence>